<evidence type="ECO:0000313" key="2">
    <source>
        <dbReference type="Proteomes" id="UP001321486"/>
    </source>
</evidence>
<proteinExistence type="predicted"/>
<protein>
    <submittedName>
        <fullName evidence="1">Uncharacterized protein</fullName>
    </submittedName>
</protein>
<dbReference type="Proteomes" id="UP001321486">
    <property type="component" value="Chromosome"/>
</dbReference>
<name>A0ABM8GKL7_9MICO</name>
<reference evidence="2" key="1">
    <citation type="journal article" date="2019" name="Int. J. Syst. Evol. Microbiol.">
        <title>The Global Catalogue of Microorganisms (GCM) 10K type strain sequencing project: providing services to taxonomists for standard genome sequencing and annotation.</title>
        <authorList>
            <consortium name="The Broad Institute Genomics Platform"/>
            <consortium name="The Broad Institute Genome Sequencing Center for Infectious Disease"/>
            <person name="Wu L."/>
            <person name="Ma J."/>
        </authorList>
    </citation>
    <scope>NUCLEOTIDE SEQUENCE [LARGE SCALE GENOMIC DNA]</scope>
    <source>
        <strain evidence="2">NBRC 108728</strain>
    </source>
</reference>
<evidence type="ECO:0000313" key="1">
    <source>
        <dbReference type="EMBL" id="BDZ48922.1"/>
    </source>
</evidence>
<sequence length="97" mass="10057">MASYRITLSVGRLAPAVAPDAVLPAAAAGAATLTTVEARDVAVVRGEARITVRYTADDDHTAARVADAVAAATSPLAEVTRAALTRRDGGRWVRLPY</sequence>
<dbReference type="EMBL" id="AP027732">
    <property type="protein sequence ID" value="BDZ48922.1"/>
    <property type="molecule type" value="Genomic_DNA"/>
</dbReference>
<gene>
    <name evidence="1" type="ORF">GCM10025867_11630</name>
</gene>
<organism evidence="1 2">
    <name type="scientific">Frondihabitans sucicola</name>
    <dbReference type="NCBI Taxonomy" id="1268041"/>
    <lineage>
        <taxon>Bacteria</taxon>
        <taxon>Bacillati</taxon>
        <taxon>Actinomycetota</taxon>
        <taxon>Actinomycetes</taxon>
        <taxon>Micrococcales</taxon>
        <taxon>Microbacteriaceae</taxon>
        <taxon>Frondihabitans</taxon>
    </lineage>
</organism>
<dbReference type="RefSeq" id="WP_286345821.1">
    <property type="nucleotide sequence ID" value="NZ_AP027732.1"/>
</dbReference>
<keyword evidence="2" id="KW-1185">Reference proteome</keyword>
<accession>A0ABM8GKL7</accession>